<dbReference type="AlphaFoldDB" id="A0A7S1MCE5"/>
<evidence type="ECO:0000259" key="6">
    <source>
        <dbReference type="PROSITE" id="PS50103"/>
    </source>
</evidence>
<dbReference type="SMART" id="SM00356">
    <property type="entry name" value="ZnF_C3H1"/>
    <property type="match status" value="1"/>
</dbReference>
<name>A0A7S1MCE5_NEODS</name>
<dbReference type="PROSITE" id="PS50103">
    <property type="entry name" value="ZF_C3H1"/>
    <property type="match status" value="1"/>
</dbReference>
<feature type="compositionally biased region" description="Basic residues" evidence="5">
    <location>
        <begin position="23"/>
        <end position="32"/>
    </location>
</feature>
<dbReference type="EMBL" id="HBGF01031225">
    <property type="protein sequence ID" value="CAD9127908.1"/>
    <property type="molecule type" value="Transcribed_RNA"/>
</dbReference>
<feature type="region of interest" description="Disordered" evidence="5">
    <location>
        <begin position="1"/>
        <end position="63"/>
    </location>
</feature>
<feature type="zinc finger region" description="C3H1-type" evidence="4">
    <location>
        <begin position="136"/>
        <end position="163"/>
    </location>
</feature>
<protein>
    <recommendedName>
        <fullName evidence="6">C3H1-type domain-containing protein</fullName>
    </recommendedName>
</protein>
<evidence type="ECO:0000256" key="5">
    <source>
        <dbReference type="SAM" id="MobiDB-lite"/>
    </source>
</evidence>
<evidence type="ECO:0000256" key="1">
    <source>
        <dbReference type="ARBA" id="ARBA00022723"/>
    </source>
</evidence>
<dbReference type="SUPFAM" id="SSF90229">
    <property type="entry name" value="CCCH zinc finger"/>
    <property type="match status" value="1"/>
</dbReference>
<dbReference type="InterPro" id="IPR036855">
    <property type="entry name" value="Znf_CCCH_sf"/>
</dbReference>
<gene>
    <name evidence="7" type="ORF">NDES1114_LOCUS20849</name>
</gene>
<keyword evidence="3 4" id="KW-0862">Zinc</keyword>
<sequence>MNPAMMQHQQPMHQGGMQQMQHQHQHQQHQHHQPNFPMQGHGGPMQGAYSGQPAPGPRGGFGGGYGMQPMGGYGRGGGGMGGPMYGGGGGGGYGGGFGAGGFGGFNGYRGGFRGGMHAPRRRKQFVGGTLESQREWEQQNLCCFYLEGACKFGDRCRYSHDDDGTKGCQFGLSCRVGHASRPNAKDAGQAEHQAPPATHGSEPSA</sequence>
<evidence type="ECO:0000313" key="7">
    <source>
        <dbReference type="EMBL" id="CAD9127908.1"/>
    </source>
</evidence>
<dbReference type="Pfam" id="PF00642">
    <property type="entry name" value="zf-CCCH"/>
    <property type="match status" value="1"/>
</dbReference>
<proteinExistence type="predicted"/>
<feature type="compositionally biased region" description="Low complexity" evidence="5">
    <location>
        <begin position="1"/>
        <end position="22"/>
    </location>
</feature>
<feature type="region of interest" description="Disordered" evidence="5">
    <location>
        <begin position="181"/>
        <end position="205"/>
    </location>
</feature>
<keyword evidence="1 4" id="KW-0479">Metal-binding</keyword>
<evidence type="ECO:0000256" key="2">
    <source>
        <dbReference type="ARBA" id="ARBA00022771"/>
    </source>
</evidence>
<dbReference type="Gene3D" id="4.10.1000.10">
    <property type="entry name" value="Zinc finger, CCCH-type"/>
    <property type="match status" value="1"/>
</dbReference>
<dbReference type="InterPro" id="IPR000571">
    <property type="entry name" value="Znf_CCCH"/>
</dbReference>
<reference evidence="7" key="1">
    <citation type="submission" date="2021-01" db="EMBL/GenBank/DDBJ databases">
        <authorList>
            <person name="Corre E."/>
            <person name="Pelletier E."/>
            <person name="Niang G."/>
            <person name="Scheremetjew M."/>
            <person name="Finn R."/>
            <person name="Kale V."/>
            <person name="Holt S."/>
            <person name="Cochrane G."/>
            <person name="Meng A."/>
            <person name="Brown T."/>
            <person name="Cohen L."/>
        </authorList>
    </citation>
    <scope>NUCLEOTIDE SEQUENCE</scope>
    <source>
        <strain evidence="7">CCAP 1951/1</strain>
    </source>
</reference>
<feature type="domain" description="C3H1-type" evidence="6">
    <location>
        <begin position="136"/>
        <end position="163"/>
    </location>
</feature>
<dbReference type="GO" id="GO:0008270">
    <property type="term" value="F:zinc ion binding"/>
    <property type="evidence" value="ECO:0007669"/>
    <property type="project" value="UniProtKB-KW"/>
</dbReference>
<accession>A0A7S1MCE5</accession>
<organism evidence="7">
    <name type="scientific">Neobodo designis</name>
    <name type="common">Flagellated protozoan</name>
    <name type="synonym">Bodo designis</name>
    <dbReference type="NCBI Taxonomy" id="312471"/>
    <lineage>
        <taxon>Eukaryota</taxon>
        <taxon>Discoba</taxon>
        <taxon>Euglenozoa</taxon>
        <taxon>Kinetoplastea</taxon>
        <taxon>Metakinetoplastina</taxon>
        <taxon>Neobodonida</taxon>
        <taxon>Neobodo</taxon>
    </lineage>
</organism>
<keyword evidence="2 4" id="KW-0863">Zinc-finger</keyword>
<evidence type="ECO:0000256" key="4">
    <source>
        <dbReference type="PROSITE-ProRule" id="PRU00723"/>
    </source>
</evidence>
<evidence type="ECO:0000256" key="3">
    <source>
        <dbReference type="ARBA" id="ARBA00022833"/>
    </source>
</evidence>